<evidence type="ECO:0000313" key="4">
    <source>
        <dbReference type="Proteomes" id="UP000078555"/>
    </source>
</evidence>
<reference evidence="3 4" key="1">
    <citation type="submission" date="2016-05" db="EMBL/GenBank/DDBJ databases">
        <authorList>
            <person name="Naeem Raeece"/>
        </authorList>
    </citation>
    <scope>NUCLEOTIDE SEQUENCE [LARGE SCALE GENOMIC DNA]</scope>
</reference>
<proteinExistence type="predicted"/>
<evidence type="ECO:0000313" key="3">
    <source>
        <dbReference type="Proteomes" id="UP000078550"/>
    </source>
</evidence>
<reference evidence="1" key="2">
    <citation type="submission" date="2016-05" db="EMBL/GenBank/DDBJ databases">
        <authorList>
            <person name="Lavstsen T."/>
            <person name="Jespersen J.S."/>
        </authorList>
    </citation>
    <scope>NUCLEOTIDE SEQUENCE [LARGE SCALE GENOMIC DNA]</scope>
</reference>
<protein>
    <submittedName>
        <fullName evidence="1">Uncharacterized protein</fullName>
    </submittedName>
</protein>
<evidence type="ECO:0000313" key="1">
    <source>
        <dbReference type="EMBL" id="SBT44198.1"/>
    </source>
</evidence>
<evidence type="ECO:0000313" key="2">
    <source>
        <dbReference type="EMBL" id="SBT44709.1"/>
    </source>
</evidence>
<keyword evidence="4" id="KW-1185">Reference proteome</keyword>
<name>A0A1A8ZK36_PLAOA</name>
<dbReference type="Proteomes" id="UP000078555">
    <property type="component" value="Unassembled WGS sequence"/>
</dbReference>
<sequence length="103" mass="12056">MMTRRVSTSISANMSNQYLDPHARALTPKKLLFPQWECTNNKNSIAGCHVYCRFRYCVHCRVNTETDCLWEIVMFGKCIFYKHISTSRGCKTYSFLPQYRGLS</sequence>
<dbReference type="Proteomes" id="UP000078550">
    <property type="component" value="Unassembled WGS sequence"/>
</dbReference>
<accession>A0A1A8ZK36</accession>
<dbReference type="AlphaFoldDB" id="A0A1A8ZK36"/>
<dbReference type="EMBL" id="FLRE01000174">
    <property type="protein sequence ID" value="SBT44709.1"/>
    <property type="molecule type" value="Genomic_DNA"/>
</dbReference>
<dbReference type="EMBL" id="FLRD01000133">
    <property type="protein sequence ID" value="SBT44198.1"/>
    <property type="molecule type" value="Genomic_DNA"/>
</dbReference>
<gene>
    <name evidence="1" type="ORF">POVWA1_049350</name>
    <name evidence="2" type="ORF">POVWA2_048390</name>
</gene>
<organism evidence="1 4">
    <name type="scientific">Plasmodium ovale wallikeri</name>
    <dbReference type="NCBI Taxonomy" id="864142"/>
    <lineage>
        <taxon>Eukaryota</taxon>
        <taxon>Sar</taxon>
        <taxon>Alveolata</taxon>
        <taxon>Apicomplexa</taxon>
        <taxon>Aconoidasida</taxon>
        <taxon>Haemosporida</taxon>
        <taxon>Plasmodiidae</taxon>
        <taxon>Plasmodium</taxon>
        <taxon>Plasmodium (Plasmodium)</taxon>
    </lineage>
</organism>